<evidence type="ECO:0000256" key="2">
    <source>
        <dbReference type="ARBA" id="ARBA00023002"/>
    </source>
</evidence>
<dbReference type="EMBL" id="MLJW01000199">
    <property type="protein sequence ID" value="OIQ93834.1"/>
    <property type="molecule type" value="Genomic_DNA"/>
</dbReference>
<dbReference type="AlphaFoldDB" id="A0A1J5REN9"/>
<reference evidence="4" key="1">
    <citation type="submission" date="2016-10" db="EMBL/GenBank/DDBJ databases">
        <title>Sequence of Gallionella enrichment culture.</title>
        <authorList>
            <person name="Poehlein A."/>
            <person name="Muehling M."/>
            <person name="Daniel R."/>
        </authorList>
    </citation>
    <scope>NUCLEOTIDE SEQUENCE</scope>
</reference>
<dbReference type="PANTHER" id="PTHR43673:SF10">
    <property type="entry name" value="NADH DEHYDROGENASE_NAD(P)H NITROREDUCTASE XCC3605-RELATED"/>
    <property type="match status" value="1"/>
</dbReference>
<gene>
    <name evidence="4" type="primary">rutE_4</name>
    <name evidence="4" type="ORF">GALL_242170</name>
</gene>
<sequence>MQTESSRQAEFPVDPLFLNRWSPRAFTGEPLPDAVLFTLFEAARWAPSSYNGQPWRFCYAKRGGARWGDFLACLHEVNRQWAEQASALVFLAASQSIQAMGQTIPAPAPALDCGAAWASLALQASLLGWHAHAIGGFDRTAAARVVGMPKGYDMLLAVAIGRRGGKESLPEALQAREAPTPRRPLAELVAEGCFPRA</sequence>
<organism evidence="4">
    <name type="scientific">mine drainage metagenome</name>
    <dbReference type="NCBI Taxonomy" id="410659"/>
    <lineage>
        <taxon>unclassified sequences</taxon>
        <taxon>metagenomes</taxon>
        <taxon>ecological metagenomes</taxon>
    </lineage>
</organism>
<keyword evidence="2 4" id="KW-0560">Oxidoreductase</keyword>
<dbReference type="InterPro" id="IPR000415">
    <property type="entry name" value="Nitroreductase-like"/>
</dbReference>
<proteinExistence type="inferred from homology"/>
<evidence type="ECO:0000313" key="4">
    <source>
        <dbReference type="EMBL" id="OIQ93834.1"/>
    </source>
</evidence>
<dbReference type="PANTHER" id="PTHR43673">
    <property type="entry name" value="NAD(P)H NITROREDUCTASE YDGI-RELATED"/>
    <property type="match status" value="1"/>
</dbReference>
<dbReference type="CDD" id="cd02138">
    <property type="entry name" value="TdsD-like"/>
    <property type="match status" value="1"/>
</dbReference>
<dbReference type="InterPro" id="IPR029479">
    <property type="entry name" value="Nitroreductase"/>
</dbReference>
<dbReference type="GO" id="GO:0035527">
    <property type="term" value="F:3-hydroxypropionate dehydrogenase (NADP+) activity"/>
    <property type="evidence" value="ECO:0007669"/>
    <property type="project" value="UniProtKB-EC"/>
</dbReference>
<dbReference type="SUPFAM" id="SSF55469">
    <property type="entry name" value="FMN-dependent nitroreductase-like"/>
    <property type="match status" value="1"/>
</dbReference>
<name>A0A1J5REN9_9ZZZZ</name>
<evidence type="ECO:0000259" key="3">
    <source>
        <dbReference type="Pfam" id="PF00881"/>
    </source>
</evidence>
<evidence type="ECO:0000256" key="1">
    <source>
        <dbReference type="ARBA" id="ARBA00007118"/>
    </source>
</evidence>
<feature type="domain" description="Nitroreductase" evidence="3">
    <location>
        <begin position="19"/>
        <end position="162"/>
    </location>
</feature>
<comment type="similarity">
    <text evidence="1">Belongs to the nitroreductase family.</text>
</comment>
<accession>A0A1J5REN9</accession>
<dbReference type="EC" id="1.1.1.298" evidence="4"/>
<dbReference type="Pfam" id="PF00881">
    <property type="entry name" value="Nitroreductase"/>
    <property type="match status" value="1"/>
</dbReference>
<comment type="caution">
    <text evidence="4">The sequence shown here is derived from an EMBL/GenBank/DDBJ whole genome shotgun (WGS) entry which is preliminary data.</text>
</comment>
<dbReference type="Gene3D" id="3.40.109.10">
    <property type="entry name" value="NADH Oxidase"/>
    <property type="match status" value="1"/>
</dbReference>
<protein>
    <submittedName>
        <fullName evidence="4">Malonic semialdehyde reductase RutE</fullName>
        <ecNumber evidence="4">1.1.1.298</ecNumber>
    </submittedName>
</protein>